<dbReference type="GO" id="GO:0016887">
    <property type="term" value="F:ATP hydrolysis activity"/>
    <property type="evidence" value="ECO:0007669"/>
    <property type="project" value="InterPro"/>
</dbReference>
<evidence type="ECO:0000259" key="1">
    <source>
        <dbReference type="Pfam" id="PF13175"/>
    </source>
</evidence>
<dbReference type="GO" id="GO:0006302">
    <property type="term" value="P:double-strand break repair"/>
    <property type="evidence" value="ECO:0007669"/>
    <property type="project" value="TreeGrafter"/>
</dbReference>
<evidence type="ECO:0000259" key="2">
    <source>
        <dbReference type="Pfam" id="PF13304"/>
    </source>
</evidence>
<proteinExistence type="predicted"/>
<dbReference type="Gene3D" id="3.40.50.300">
    <property type="entry name" value="P-loop containing nucleotide triphosphate hydrolases"/>
    <property type="match status" value="2"/>
</dbReference>
<accession>A0A3Q8XTX4</accession>
<feature type="domain" description="ATPase AAA-type core" evidence="2">
    <location>
        <begin position="270"/>
        <end position="341"/>
    </location>
</feature>
<dbReference type="PIRSF" id="PIRSF029347">
    <property type="entry name" value="RecF"/>
    <property type="match status" value="1"/>
</dbReference>
<dbReference type="InterPro" id="IPR027417">
    <property type="entry name" value="P-loop_NTPase"/>
</dbReference>
<dbReference type="PANTHER" id="PTHR32182:SF25">
    <property type="entry name" value="SLR1056 PROTEIN"/>
    <property type="match status" value="1"/>
</dbReference>
<dbReference type="GO" id="GO:0005524">
    <property type="term" value="F:ATP binding"/>
    <property type="evidence" value="ECO:0007669"/>
    <property type="project" value="InterPro"/>
</dbReference>
<dbReference type="PANTHER" id="PTHR32182">
    <property type="entry name" value="DNA REPLICATION AND REPAIR PROTEIN RECF"/>
    <property type="match status" value="1"/>
</dbReference>
<dbReference type="Pfam" id="PF13304">
    <property type="entry name" value="AAA_21"/>
    <property type="match status" value="1"/>
</dbReference>
<evidence type="ECO:0000313" key="3">
    <source>
        <dbReference type="EMBL" id="AZN73553.1"/>
    </source>
</evidence>
<organism evidence="3 4">
    <name type="scientific">Georhizobium profundi</name>
    <dbReference type="NCBI Taxonomy" id="2341112"/>
    <lineage>
        <taxon>Bacteria</taxon>
        <taxon>Pseudomonadati</taxon>
        <taxon>Pseudomonadota</taxon>
        <taxon>Alphaproteobacteria</taxon>
        <taxon>Hyphomicrobiales</taxon>
        <taxon>Rhizobiaceae</taxon>
        <taxon>Georhizobium</taxon>
    </lineage>
</organism>
<dbReference type="AlphaFoldDB" id="A0A3Q8XTX4"/>
<dbReference type="InterPro" id="IPR003959">
    <property type="entry name" value="ATPase_AAA_core"/>
</dbReference>
<dbReference type="InterPro" id="IPR041685">
    <property type="entry name" value="AAA_GajA/Old/RecF-like"/>
</dbReference>
<keyword evidence="4" id="KW-1185">Reference proteome</keyword>
<dbReference type="EMBL" id="CP032509">
    <property type="protein sequence ID" value="AZN73553.1"/>
    <property type="molecule type" value="Genomic_DNA"/>
</dbReference>
<dbReference type="Proteomes" id="UP000268192">
    <property type="component" value="Chromosome"/>
</dbReference>
<name>A0A3Q8XTX4_9HYPH</name>
<dbReference type="RefSeq" id="WP_126012663.1">
    <property type="nucleotide sequence ID" value="NZ_CP032509.1"/>
</dbReference>
<dbReference type="Pfam" id="PF13175">
    <property type="entry name" value="AAA_15"/>
    <property type="match status" value="1"/>
</dbReference>
<dbReference type="KEGG" id="abaw:D5400_03375"/>
<dbReference type="SUPFAM" id="SSF52540">
    <property type="entry name" value="P-loop containing nucleoside triphosphate hydrolases"/>
    <property type="match status" value="1"/>
</dbReference>
<protein>
    <submittedName>
        <fullName evidence="3">DUF2813 domain-containing protein</fullName>
    </submittedName>
</protein>
<gene>
    <name evidence="3" type="ORF">D5400_03375</name>
</gene>
<dbReference type="OrthoDB" id="7596665at2"/>
<sequence>MKLRSLTVAGYRSLKSIRMEIGDVNVFVGDNGVGKSNLYRALHLAQSAAEGTFAREIAAEGGMAAVLWTGTRKKGRPVRLSIAVELIYEDTALGWRYTIDAGLTPPMGAGFPFEPQIKEERLSIDQGRRVVDVMKRAGQGLSYRDADGRMQEYPVRLLSSETGLAALGGSGLHAEAAIVRDTLARFRFYHGFRSDAGSPLRAASLAVTAPMLDMDGSNLAAVMATLKHIRGDTVDLDRAVADALKGAWLDIPLPDREARFGVVFPQFPQRGFSAAELSDGQIRFLGLAAALLAYRIPPFIALNEPEASLHPSMLSPLADMIARAAKDAQIWVVTHAPELADLITDRTGVRAKTVIRQEDGSTWIESMRLTGQLPDEADEMDDDDA</sequence>
<dbReference type="InterPro" id="IPR014555">
    <property type="entry name" value="RecF-like"/>
</dbReference>
<reference evidence="3 4" key="1">
    <citation type="submission" date="2018-09" db="EMBL/GenBank/DDBJ databases">
        <title>Marinorhizobium profundi gen. nov., sp. nov., isolated from a deep-sea sediment sample from the New Britain Trench and proposal of Marinorhizobiaceae fam. nov. in the order Rhizobiales of the class Alphaproteobacteria.</title>
        <authorList>
            <person name="Cao J."/>
        </authorList>
    </citation>
    <scope>NUCLEOTIDE SEQUENCE [LARGE SCALE GENOMIC DNA]</scope>
    <source>
        <strain evidence="3 4">WS11</strain>
    </source>
</reference>
<feature type="domain" description="Endonuclease GajA/Old nuclease/RecF-like AAA" evidence="1">
    <location>
        <begin position="1"/>
        <end position="44"/>
    </location>
</feature>
<evidence type="ECO:0000313" key="4">
    <source>
        <dbReference type="Proteomes" id="UP000268192"/>
    </source>
</evidence>
<dbReference type="GO" id="GO:0000731">
    <property type="term" value="P:DNA synthesis involved in DNA repair"/>
    <property type="evidence" value="ECO:0007669"/>
    <property type="project" value="TreeGrafter"/>
</dbReference>